<evidence type="ECO:0000313" key="1">
    <source>
        <dbReference type="EMBL" id="OQS37636.1"/>
    </source>
</evidence>
<dbReference type="AlphaFoldDB" id="A0A1W0CSB8"/>
<comment type="caution">
    <text evidence="1">The sequence shown here is derived from an EMBL/GenBank/DDBJ whole genome shotgun (WGS) entry which is preliminary data.</text>
</comment>
<gene>
    <name evidence="1" type="ORF">B0T45_14030</name>
</gene>
<accession>A0A1W0CSB8</accession>
<name>A0A1W0CSB8_9NEIS</name>
<evidence type="ECO:0000313" key="2">
    <source>
        <dbReference type="Proteomes" id="UP000192721"/>
    </source>
</evidence>
<proteinExistence type="predicted"/>
<reference evidence="1 2" key="1">
    <citation type="submission" date="2017-02" db="EMBL/GenBank/DDBJ databases">
        <title>Chromobacterium haemolyticum H5244.</title>
        <authorList>
            <person name="Gulvik C.A."/>
        </authorList>
    </citation>
    <scope>NUCLEOTIDE SEQUENCE [LARGE SCALE GENOMIC DNA]</scope>
    <source>
        <strain evidence="1 2">H5244</strain>
    </source>
</reference>
<dbReference type="OrthoDB" id="8591954at2"/>
<sequence>MALDEIANQITDDEFALDTIQGERVIITSPIILGTAGSEWEGSPIFRRDYLLALLSHSIRHKVLNAADIDAALDLSAARDAACQACG</sequence>
<organism evidence="1 2">
    <name type="scientific">Chromobacterium haemolyticum</name>
    <dbReference type="NCBI Taxonomy" id="394935"/>
    <lineage>
        <taxon>Bacteria</taxon>
        <taxon>Pseudomonadati</taxon>
        <taxon>Pseudomonadota</taxon>
        <taxon>Betaproteobacteria</taxon>
        <taxon>Neisseriales</taxon>
        <taxon>Chromobacteriaceae</taxon>
        <taxon>Chromobacterium</taxon>
    </lineage>
</organism>
<protein>
    <submittedName>
        <fullName evidence="1">Uncharacterized protein</fullName>
    </submittedName>
</protein>
<dbReference type="RefSeq" id="WP_081555909.1">
    <property type="nucleotide sequence ID" value="NZ_CP109905.1"/>
</dbReference>
<dbReference type="Proteomes" id="UP000192721">
    <property type="component" value="Unassembled WGS sequence"/>
</dbReference>
<dbReference type="EMBL" id="MUKV01000018">
    <property type="protein sequence ID" value="OQS37636.1"/>
    <property type="molecule type" value="Genomic_DNA"/>
</dbReference>